<name>A0A941CND0_9CLOT</name>
<dbReference type="AlphaFoldDB" id="A0A941CND0"/>
<dbReference type="Pfam" id="PF01569">
    <property type="entry name" value="PAP2"/>
    <property type="match status" value="1"/>
</dbReference>
<organism evidence="3 4">
    <name type="scientific">Proteiniclasticum sediminis</name>
    <dbReference type="NCBI Taxonomy" id="2804028"/>
    <lineage>
        <taxon>Bacteria</taxon>
        <taxon>Bacillati</taxon>
        <taxon>Bacillota</taxon>
        <taxon>Clostridia</taxon>
        <taxon>Eubacteriales</taxon>
        <taxon>Clostridiaceae</taxon>
        <taxon>Proteiniclasticum</taxon>
    </lineage>
</organism>
<proteinExistence type="predicted"/>
<dbReference type="SUPFAM" id="SSF48317">
    <property type="entry name" value="Acid phosphatase/Vanadium-dependent haloperoxidase"/>
    <property type="match status" value="1"/>
</dbReference>
<dbReference type="InterPro" id="IPR036938">
    <property type="entry name" value="PAP2/HPO_sf"/>
</dbReference>
<evidence type="ECO:0000256" key="1">
    <source>
        <dbReference type="SAM" id="Phobius"/>
    </source>
</evidence>
<evidence type="ECO:0000313" key="4">
    <source>
        <dbReference type="Proteomes" id="UP000675379"/>
    </source>
</evidence>
<dbReference type="Proteomes" id="UP000675379">
    <property type="component" value="Unassembled WGS sequence"/>
</dbReference>
<feature type="transmembrane region" description="Helical" evidence="1">
    <location>
        <begin position="144"/>
        <end position="161"/>
    </location>
</feature>
<evidence type="ECO:0000313" key="3">
    <source>
        <dbReference type="EMBL" id="MBR0575870.1"/>
    </source>
</evidence>
<keyword evidence="4" id="KW-1185">Reference proteome</keyword>
<dbReference type="RefSeq" id="WP_211800535.1">
    <property type="nucleotide sequence ID" value="NZ_JAGSCS010000005.1"/>
</dbReference>
<sequence>MELDILRALQSFSHPALDIFFQLITLLGEEIVLIPLMALLYWNVDKRFGEILALTAFTSLLLNNALKELFSFARPIGEKGIRSLRVETATGKAFPSGHAQGAASLGTALALRRKKKRDAFLAGLLMALVAYSRLYLGLHYPKDVLVGLLLGIATAWCMAKLHRILNPRYLYALIFLVFLPFLFWKSSPDFVKAFGAYMGCVLGLLYEKAFVQFDNDGRPGEKTLRYLLGVLLLFALKEGLKLLFPEKLLFDGLRYLLVTFFALGLYPQTFRALRRRFFC</sequence>
<feature type="transmembrane region" description="Helical" evidence="1">
    <location>
        <begin position="20"/>
        <end position="42"/>
    </location>
</feature>
<dbReference type="Gene3D" id="1.20.144.10">
    <property type="entry name" value="Phosphatidic acid phosphatase type 2/haloperoxidase"/>
    <property type="match status" value="1"/>
</dbReference>
<accession>A0A941CND0</accession>
<dbReference type="InterPro" id="IPR000326">
    <property type="entry name" value="PAP2/HPO"/>
</dbReference>
<dbReference type="PANTHER" id="PTHR14969:SF13">
    <property type="entry name" value="AT30094P"/>
    <property type="match status" value="1"/>
</dbReference>
<evidence type="ECO:0000259" key="2">
    <source>
        <dbReference type="SMART" id="SM00014"/>
    </source>
</evidence>
<keyword evidence="1" id="KW-0472">Membrane</keyword>
<dbReference type="PANTHER" id="PTHR14969">
    <property type="entry name" value="SPHINGOSINE-1-PHOSPHATE PHOSPHOHYDROLASE"/>
    <property type="match status" value="1"/>
</dbReference>
<feature type="transmembrane region" description="Helical" evidence="1">
    <location>
        <begin position="168"/>
        <end position="184"/>
    </location>
</feature>
<gene>
    <name evidence="3" type="ORF">KCG48_05875</name>
</gene>
<feature type="transmembrane region" description="Helical" evidence="1">
    <location>
        <begin position="252"/>
        <end position="273"/>
    </location>
</feature>
<keyword evidence="1" id="KW-0812">Transmembrane</keyword>
<feature type="transmembrane region" description="Helical" evidence="1">
    <location>
        <begin position="119"/>
        <end position="138"/>
    </location>
</feature>
<feature type="domain" description="Phosphatidic acid phosphatase type 2/haloperoxidase" evidence="2">
    <location>
        <begin position="48"/>
        <end position="159"/>
    </location>
</feature>
<comment type="caution">
    <text evidence="3">The sequence shown here is derived from an EMBL/GenBank/DDBJ whole genome shotgun (WGS) entry which is preliminary data.</text>
</comment>
<feature type="transmembrane region" description="Helical" evidence="1">
    <location>
        <begin position="190"/>
        <end position="211"/>
    </location>
</feature>
<dbReference type="SMART" id="SM00014">
    <property type="entry name" value="acidPPc"/>
    <property type="match status" value="1"/>
</dbReference>
<protein>
    <submittedName>
        <fullName evidence="3">Phosphatase PAP2 family protein</fullName>
    </submittedName>
</protein>
<reference evidence="3" key="1">
    <citation type="submission" date="2021-04" db="EMBL/GenBank/DDBJ databases">
        <title>Proteiniclasticum sedimins sp. nov., an obligate anaerobic bacterium isolated from anaerobic sludge.</title>
        <authorList>
            <person name="Liu J."/>
        </authorList>
    </citation>
    <scope>NUCLEOTIDE SEQUENCE</scope>
    <source>
        <strain evidence="3">BAD-10</strain>
    </source>
</reference>
<keyword evidence="1" id="KW-1133">Transmembrane helix</keyword>
<feature type="transmembrane region" description="Helical" evidence="1">
    <location>
        <begin position="223"/>
        <end position="240"/>
    </location>
</feature>
<dbReference type="EMBL" id="JAGSCS010000005">
    <property type="protein sequence ID" value="MBR0575870.1"/>
    <property type="molecule type" value="Genomic_DNA"/>
</dbReference>